<accession>A0A370I1X0</accession>
<organism evidence="2 3">
    <name type="scientific">Nocardia pseudobrasiliensis</name>
    <dbReference type="NCBI Taxonomy" id="45979"/>
    <lineage>
        <taxon>Bacteria</taxon>
        <taxon>Bacillati</taxon>
        <taxon>Actinomycetota</taxon>
        <taxon>Actinomycetes</taxon>
        <taxon>Mycobacteriales</taxon>
        <taxon>Nocardiaceae</taxon>
        <taxon>Nocardia</taxon>
    </lineage>
</organism>
<evidence type="ECO:0000259" key="1">
    <source>
        <dbReference type="Pfam" id="PF12680"/>
    </source>
</evidence>
<comment type="caution">
    <text evidence="2">The sequence shown here is derived from an EMBL/GenBank/DDBJ whole genome shotgun (WGS) entry which is preliminary data.</text>
</comment>
<dbReference type="EMBL" id="QQBC01000007">
    <property type="protein sequence ID" value="RDI64738.1"/>
    <property type="molecule type" value="Genomic_DNA"/>
</dbReference>
<gene>
    <name evidence="2" type="ORF">DFR76_107113</name>
</gene>
<dbReference type="InterPro" id="IPR037401">
    <property type="entry name" value="SnoaL-like"/>
</dbReference>
<dbReference type="GO" id="GO:0016853">
    <property type="term" value="F:isomerase activity"/>
    <property type="evidence" value="ECO:0007669"/>
    <property type="project" value="UniProtKB-KW"/>
</dbReference>
<dbReference type="Pfam" id="PF12680">
    <property type="entry name" value="SnoaL_2"/>
    <property type="match status" value="1"/>
</dbReference>
<keyword evidence="3" id="KW-1185">Reference proteome</keyword>
<evidence type="ECO:0000313" key="2">
    <source>
        <dbReference type="EMBL" id="RDI64738.1"/>
    </source>
</evidence>
<dbReference type="AlphaFoldDB" id="A0A370I1X0"/>
<keyword evidence="2" id="KW-0413">Isomerase</keyword>
<dbReference type="InterPro" id="IPR032710">
    <property type="entry name" value="NTF2-like_dom_sf"/>
</dbReference>
<proteinExistence type="predicted"/>
<evidence type="ECO:0000313" key="3">
    <source>
        <dbReference type="Proteomes" id="UP000254869"/>
    </source>
</evidence>
<dbReference type="Proteomes" id="UP000254869">
    <property type="component" value="Unassembled WGS sequence"/>
</dbReference>
<protein>
    <submittedName>
        <fullName evidence="2">Ketosteroid isomerase-like protein</fullName>
    </submittedName>
</protein>
<dbReference type="RefSeq" id="WP_067996522.1">
    <property type="nucleotide sequence ID" value="NZ_QQBC01000007.1"/>
</dbReference>
<dbReference type="SUPFAM" id="SSF54427">
    <property type="entry name" value="NTF2-like"/>
    <property type="match status" value="1"/>
</dbReference>
<name>A0A370I1X0_9NOCA</name>
<feature type="domain" description="SnoaL-like" evidence="1">
    <location>
        <begin position="26"/>
        <end position="129"/>
    </location>
</feature>
<dbReference type="Gene3D" id="3.10.450.50">
    <property type="match status" value="1"/>
</dbReference>
<sequence length="147" mass="16631">MMTTESDRAGLDARRRHERMTVLANFECQSARDLDGYLATMTDDARILLPWQPPGFPRELIGHEEIRAAFATLGMHGRHALAVTSMRPFLDPGRWLVEVDAADDLWDSGGSYRDHMVVLIRMREGKIADFVSYHNPLATMRAQTMTG</sequence>
<reference evidence="2 3" key="1">
    <citation type="submission" date="2018-07" db="EMBL/GenBank/DDBJ databases">
        <title>Genomic Encyclopedia of Type Strains, Phase IV (KMG-IV): sequencing the most valuable type-strain genomes for metagenomic binning, comparative biology and taxonomic classification.</title>
        <authorList>
            <person name="Goeker M."/>
        </authorList>
    </citation>
    <scope>NUCLEOTIDE SEQUENCE [LARGE SCALE GENOMIC DNA]</scope>
    <source>
        <strain evidence="2 3">DSM 44290</strain>
    </source>
</reference>